<name>A0A2T0RKZ5_9RHOB</name>
<feature type="transmembrane region" description="Helical" evidence="1">
    <location>
        <begin position="56"/>
        <end position="78"/>
    </location>
</feature>
<proteinExistence type="predicted"/>
<feature type="transmembrane region" description="Helical" evidence="1">
    <location>
        <begin position="90"/>
        <end position="108"/>
    </location>
</feature>
<accession>A0A2T0RKZ5</accession>
<reference evidence="2 3" key="1">
    <citation type="submission" date="2018-03" db="EMBL/GenBank/DDBJ databases">
        <title>Genomic Encyclopedia of Archaeal and Bacterial Type Strains, Phase II (KMG-II): from individual species to whole genera.</title>
        <authorList>
            <person name="Goeker M."/>
        </authorList>
    </citation>
    <scope>NUCLEOTIDE SEQUENCE [LARGE SCALE GENOMIC DNA]</scope>
    <source>
        <strain evidence="2 3">DSM 29328</strain>
    </source>
</reference>
<dbReference type="InterPro" id="IPR010266">
    <property type="entry name" value="NnrS"/>
</dbReference>
<organism evidence="2 3">
    <name type="scientific">Aliiruegeria haliotis</name>
    <dbReference type="NCBI Taxonomy" id="1280846"/>
    <lineage>
        <taxon>Bacteria</taxon>
        <taxon>Pseudomonadati</taxon>
        <taxon>Pseudomonadota</taxon>
        <taxon>Alphaproteobacteria</taxon>
        <taxon>Rhodobacterales</taxon>
        <taxon>Roseobacteraceae</taxon>
        <taxon>Aliiruegeria</taxon>
    </lineage>
</organism>
<keyword evidence="1" id="KW-0472">Membrane</keyword>
<dbReference type="OrthoDB" id="9770040at2"/>
<evidence type="ECO:0000313" key="3">
    <source>
        <dbReference type="Proteomes" id="UP000239480"/>
    </source>
</evidence>
<dbReference type="Pfam" id="PF05940">
    <property type="entry name" value="NnrS"/>
    <property type="match status" value="1"/>
</dbReference>
<dbReference type="EMBL" id="PVTD01000008">
    <property type="protein sequence ID" value="PRY21865.1"/>
    <property type="molecule type" value="Genomic_DNA"/>
</dbReference>
<feature type="transmembrane region" description="Helical" evidence="1">
    <location>
        <begin position="114"/>
        <end position="133"/>
    </location>
</feature>
<dbReference type="AlphaFoldDB" id="A0A2T0RKZ5"/>
<feature type="transmembrane region" description="Helical" evidence="1">
    <location>
        <begin position="367"/>
        <end position="390"/>
    </location>
</feature>
<dbReference type="RefSeq" id="WP_106206445.1">
    <property type="nucleotide sequence ID" value="NZ_PVTD01000008.1"/>
</dbReference>
<feature type="transmembrane region" description="Helical" evidence="1">
    <location>
        <begin position="12"/>
        <end position="36"/>
    </location>
</feature>
<keyword evidence="3" id="KW-1185">Reference proteome</keyword>
<feature type="transmembrane region" description="Helical" evidence="1">
    <location>
        <begin position="302"/>
        <end position="321"/>
    </location>
</feature>
<gene>
    <name evidence="2" type="ORF">CLV78_108137</name>
</gene>
<feature type="transmembrane region" description="Helical" evidence="1">
    <location>
        <begin position="145"/>
        <end position="165"/>
    </location>
</feature>
<keyword evidence="1" id="KW-1133">Transmembrane helix</keyword>
<feature type="transmembrane region" description="Helical" evidence="1">
    <location>
        <begin position="333"/>
        <end position="355"/>
    </location>
</feature>
<evidence type="ECO:0000256" key="1">
    <source>
        <dbReference type="SAM" id="Phobius"/>
    </source>
</evidence>
<dbReference type="Proteomes" id="UP000239480">
    <property type="component" value="Unassembled WGS sequence"/>
</dbReference>
<sequence length="399" mass="42258">MTSRLGVFFSEGFRVFFFAAGAFAVFAGLVWVIWLGVHYAGGMVGEMPFGMAPHQWHAHEMIFGYSSAALGGFLLTAVPNWTGTPAARRAFVILTAAVWFAGRVAVWYSGLLPATLVAVADLAFLPFLISKIALQLVKRPKPQNLLFVVFLSLIWVGNLMVHLEWMGVSSDTLDTGMRAGLVGLASMIGVLGGRVTPAFTRNAMKRAGLPEASWPRTHEGLGKIAMAAAIALPAVVLLPLPDLLVGGLAVLTGLVQLARLVNWRARWTLDQPILFSLHLGMAMLGIGLALWGLALLGIGSEVAALHVLGIGAVGGMTLAVMSRAILGHTGRELVAPCPVAIGYLLLAAAAIVRWVGSEFSGDLYFPMVLLSGGLWIAAFILYAIAVWPLVASPRVSADA</sequence>
<comment type="caution">
    <text evidence="2">The sequence shown here is derived from an EMBL/GenBank/DDBJ whole genome shotgun (WGS) entry which is preliminary data.</text>
</comment>
<feature type="transmembrane region" description="Helical" evidence="1">
    <location>
        <begin position="273"/>
        <end position="296"/>
    </location>
</feature>
<protein>
    <submittedName>
        <fullName evidence="2">Uncharacterized protein involved in response to NO</fullName>
    </submittedName>
</protein>
<keyword evidence="1" id="KW-0812">Transmembrane</keyword>
<evidence type="ECO:0000313" key="2">
    <source>
        <dbReference type="EMBL" id="PRY21865.1"/>
    </source>
</evidence>